<comment type="catalytic activity">
    <reaction evidence="7 9">
        <text>O-phospho-L-seryl-[protein] + H2O = L-seryl-[protein] + phosphate</text>
        <dbReference type="Rhea" id="RHEA:20629"/>
        <dbReference type="Rhea" id="RHEA-COMP:9863"/>
        <dbReference type="Rhea" id="RHEA-COMP:11604"/>
        <dbReference type="ChEBI" id="CHEBI:15377"/>
        <dbReference type="ChEBI" id="CHEBI:29999"/>
        <dbReference type="ChEBI" id="CHEBI:43474"/>
        <dbReference type="ChEBI" id="CHEBI:83421"/>
        <dbReference type="EC" id="3.1.3.16"/>
    </reaction>
</comment>
<evidence type="ECO:0000256" key="6">
    <source>
        <dbReference type="ARBA" id="ARBA00023242"/>
    </source>
</evidence>
<dbReference type="STRING" id="946362.F2TVW4"/>
<evidence type="ECO:0000256" key="7">
    <source>
        <dbReference type="ARBA" id="ARBA00047761"/>
    </source>
</evidence>
<evidence type="ECO:0000256" key="2">
    <source>
        <dbReference type="ARBA" id="ARBA00008978"/>
    </source>
</evidence>
<gene>
    <name evidence="11" type="ORF">PTSG_00231</name>
</gene>
<evidence type="ECO:0000256" key="1">
    <source>
        <dbReference type="ARBA" id="ARBA00004123"/>
    </source>
</evidence>
<dbReference type="EMBL" id="GL832955">
    <property type="protein sequence ID" value="EGD72210.1"/>
    <property type="molecule type" value="Genomic_DNA"/>
</dbReference>
<dbReference type="Pfam" id="PF04722">
    <property type="entry name" value="Ssu72"/>
    <property type="match status" value="1"/>
</dbReference>
<keyword evidence="6 9" id="KW-0539">Nucleus</keyword>
<protein>
    <recommendedName>
        <fullName evidence="9">RNA polymerase II subunit A C-terminal domain phosphatase SSU72</fullName>
        <shortName evidence="9">CTD phosphatase SSU72</shortName>
        <ecNumber evidence="9">3.1.3.16</ecNumber>
    </recommendedName>
</protein>
<accession>F2TVW4</accession>
<evidence type="ECO:0000256" key="8">
    <source>
        <dbReference type="ARBA" id="ARBA00048336"/>
    </source>
</evidence>
<comment type="similarity">
    <text evidence="2 9">Belongs to the SSU72 phosphatase family.</text>
</comment>
<dbReference type="FunCoup" id="F2TVW4">
    <property type="interactions" value="1870"/>
</dbReference>
<keyword evidence="12" id="KW-1185">Reference proteome</keyword>
<dbReference type="EC" id="3.1.3.16" evidence="9"/>
<comment type="catalytic activity">
    <reaction evidence="8 9">
        <text>O-phospho-L-threonyl-[protein] + H2O = L-threonyl-[protein] + phosphate</text>
        <dbReference type="Rhea" id="RHEA:47004"/>
        <dbReference type="Rhea" id="RHEA-COMP:11060"/>
        <dbReference type="Rhea" id="RHEA-COMP:11605"/>
        <dbReference type="ChEBI" id="CHEBI:15377"/>
        <dbReference type="ChEBI" id="CHEBI:30013"/>
        <dbReference type="ChEBI" id="CHEBI:43474"/>
        <dbReference type="ChEBI" id="CHEBI:61977"/>
        <dbReference type="EC" id="3.1.3.16"/>
    </reaction>
</comment>
<dbReference type="OMA" id="PNCYEFG"/>
<dbReference type="PANTHER" id="PTHR20383">
    <property type="entry name" value="RNA POLYMERASE II SUBUNIT A C-TERMINAL DOMAIN PHOSPHATASE"/>
    <property type="match status" value="1"/>
</dbReference>
<dbReference type="GO" id="GO:0031124">
    <property type="term" value="P:mRNA 3'-end processing"/>
    <property type="evidence" value="ECO:0007669"/>
    <property type="project" value="UniProtKB-ARBA"/>
</dbReference>
<dbReference type="GO" id="GO:0005634">
    <property type="term" value="C:nucleus"/>
    <property type="evidence" value="ECO:0007669"/>
    <property type="project" value="UniProtKB-SubCell"/>
</dbReference>
<dbReference type="GO" id="GO:0008420">
    <property type="term" value="F:RNA polymerase II CTD heptapeptide repeat phosphatase activity"/>
    <property type="evidence" value="ECO:0007669"/>
    <property type="project" value="UniProtKB-ARBA"/>
</dbReference>
<evidence type="ECO:0000256" key="9">
    <source>
        <dbReference type="RuleBase" id="RU369031"/>
    </source>
</evidence>
<dbReference type="Gene3D" id="3.40.50.2300">
    <property type="match status" value="2"/>
</dbReference>
<dbReference type="Proteomes" id="UP000007799">
    <property type="component" value="Unassembled WGS sequence"/>
</dbReference>
<dbReference type="InterPro" id="IPR006811">
    <property type="entry name" value="RNA_pol_II_suA"/>
</dbReference>
<organism evidence="12">
    <name type="scientific">Salpingoeca rosetta (strain ATCC 50818 / BSB-021)</name>
    <dbReference type="NCBI Taxonomy" id="946362"/>
    <lineage>
        <taxon>Eukaryota</taxon>
        <taxon>Choanoflagellata</taxon>
        <taxon>Craspedida</taxon>
        <taxon>Salpingoecidae</taxon>
        <taxon>Salpingoeca</taxon>
    </lineage>
</organism>
<keyword evidence="4 9" id="KW-0378">Hydrolase</keyword>
<evidence type="ECO:0000256" key="3">
    <source>
        <dbReference type="ARBA" id="ARBA00022664"/>
    </source>
</evidence>
<comment type="subcellular location">
    <subcellularLocation>
        <location evidence="1 9">Nucleus</location>
    </subcellularLocation>
</comment>
<dbReference type="InParanoid" id="F2TVW4"/>
<keyword evidence="3 9" id="KW-0507">mRNA processing</keyword>
<evidence type="ECO:0000313" key="11">
    <source>
        <dbReference type="EMBL" id="EGD72210.1"/>
    </source>
</evidence>
<reference evidence="11" key="1">
    <citation type="submission" date="2009-08" db="EMBL/GenBank/DDBJ databases">
        <title>Annotation of Salpingoeca rosetta.</title>
        <authorList>
            <consortium name="The Broad Institute Genome Sequencing Platform"/>
            <person name="Russ C."/>
            <person name="Cuomo C."/>
            <person name="Burger G."/>
            <person name="Gray M.W."/>
            <person name="Holland P.W.H."/>
            <person name="King N."/>
            <person name="Lang F.B.F."/>
            <person name="Roger A.J."/>
            <person name="Ruiz-Trillo I."/>
            <person name="Young S.K."/>
            <person name="Zeng Q."/>
            <person name="Gargeya S."/>
            <person name="Alvarado L."/>
            <person name="Berlin A."/>
            <person name="Chapman S.B."/>
            <person name="Chen Z."/>
            <person name="Freedman E."/>
            <person name="Gellesch M."/>
            <person name="Goldberg J."/>
            <person name="Griggs A."/>
            <person name="Gujja S."/>
            <person name="Heilman E."/>
            <person name="Heiman D."/>
            <person name="Howarth C."/>
            <person name="Mehta T."/>
            <person name="Neiman D."/>
            <person name="Pearson M."/>
            <person name="Roberts A."/>
            <person name="Saif S."/>
            <person name="Shea T."/>
            <person name="Shenoy N."/>
            <person name="Sisk P."/>
            <person name="Stolte C."/>
            <person name="Sykes S."/>
            <person name="White J."/>
            <person name="Yandava C."/>
            <person name="Haas B."/>
            <person name="Nusbaum C."/>
            <person name="Birren B."/>
        </authorList>
    </citation>
    <scope>NUCLEOTIDE SEQUENCE [LARGE SCALE GENOMIC DNA]</scope>
    <source>
        <strain evidence="11">ATCC 50818</strain>
    </source>
</reference>
<evidence type="ECO:0000256" key="5">
    <source>
        <dbReference type="ARBA" id="ARBA00022912"/>
    </source>
</evidence>
<dbReference type="OrthoDB" id="57957at2759"/>
<dbReference type="KEGG" id="sre:PTSG_00231"/>
<feature type="compositionally biased region" description="Low complexity" evidence="10">
    <location>
        <begin position="10"/>
        <end position="19"/>
    </location>
</feature>
<name>F2TVW4_SALR5</name>
<evidence type="ECO:0000313" key="12">
    <source>
        <dbReference type="Proteomes" id="UP000007799"/>
    </source>
</evidence>
<evidence type="ECO:0000256" key="10">
    <source>
        <dbReference type="SAM" id="MobiDB-lite"/>
    </source>
</evidence>
<comment type="function">
    <text evidence="9">Protein phosphatase that catalyzes the dephosphorylation of the C-terminal domain of RNA polymerase II. Plays a role in RNA processing and termination.</text>
</comment>
<feature type="compositionally biased region" description="Low complexity" evidence="10">
    <location>
        <begin position="37"/>
        <end position="71"/>
    </location>
</feature>
<dbReference type="GeneID" id="16067715"/>
<sequence length="275" mass="30467">MSDAKRKEAAAAVAESTAGGDDGGENAAKRSKLMEESASQAPSPISDAAPSPQAASPSSLTASSTTQLASAQDERASDSEPLYRFRYAVVCSSNQNRSMEAHLFLKQRGFNVESYGTGSCVKIPGPSIDRPNVFEFDSISYDEMYKQLEAQNKALYQQTGMLAMLDRNRKIKRNPEKFQRATDKRFDIILTCETRIFDEVVRDLQQRDNTTGELVHICNLDIKDTHECATQGALNFVHLAQLMEATDDLDEEVEAVIARFEDDTGEELMHSVAFY</sequence>
<dbReference type="FunFam" id="3.40.50.2300:FF:000039">
    <property type="entry name" value="RNA polymerase II subunit A C-terminal domain phosphatase"/>
    <property type="match status" value="1"/>
</dbReference>
<keyword evidence="5 9" id="KW-0904">Protein phosphatase</keyword>
<dbReference type="AlphaFoldDB" id="F2TVW4"/>
<dbReference type="eggNOG" id="KOG2424">
    <property type="taxonomic scope" value="Eukaryota"/>
</dbReference>
<proteinExistence type="inferred from homology"/>
<feature type="region of interest" description="Disordered" evidence="10">
    <location>
        <begin position="1"/>
        <end position="76"/>
    </location>
</feature>
<evidence type="ECO:0000256" key="4">
    <source>
        <dbReference type="ARBA" id="ARBA00022801"/>
    </source>
</evidence>
<dbReference type="RefSeq" id="XP_004998781.1">
    <property type="nucleotide sequence ID" value="XM_004998724.1"/>
</dbReference>